<keyword evidence="1" id="KW-1133">Transmembrane helix</keyword>
<dbReference type="STRING" id="1197477.IA57_05195"/>
<dbReference type="eggNOG" id="ENOG502Z97G">
    <property type="taxonomic scope" value="Bacteria"/>
</dbReference>
<organism evidence="2 3">
    <name type="scientific">Mangrovimonas yunxiaonensis</name>
    <dbReference type="NCBI Taxonomy" id="1197477"/>
    <lineage>
        <taxon>Bacteria</taxon>
        <taxon>Pseudomonadati</taxon>
        <taxon>Bacteroidota</taxon>
        <taxon>Flavobacteriia</taxon>
        <taxon>Flavobacteriales</taxon>
        <taxon>Flavobacteriaceae</taxon>
        <taxon>Mangrovimonas</taxon>
    </lineage>
</organism>
<feature type="transmembrane region" description="Helical" evidence="1">
    <location>
        <begin position="239"/>
        <end position="257"/>
    </location>
</feature>
<protein>
    <submittedName>
        <fullName evidence="2">Membrane protein</fullName>
    </submittedName>
</protein>
<dbReference type="OrthoDB" id="1439867at2"/>
<keyword evidence="1" id="KW-0472">Membrane</keyword>
<evidence type="ECO:0000313" key="2">
    <source>
        <dbReference type="EMBL" id="KFB01227.1"/>
    </source>
</evidence>
<reference evidence="3" key="2">
    <citation type="submission" date="2014-07" db="EMBL/GenBank/DDBJ databases">
        <title>Genome sequence of Mangrovimonas yunxiaonensis.</title>
        <authorList>
            <person name="Li Y."/>
            <person name="Zheng T."/>
        </authorList>
    </citation>
    <scope>NUCLEOTIDE SEQUENCE [LARGE SCALE GENOMIC DNA]</scope>
    <source>
        <strain evidence="3">LY01</strain>
    </source>
</reference>
<feature type="transmembrane region" description="Helical" evidence="1">
    <location>
        <begin position="42"/>
        <end position="64"/>
    </location>
</feature>
<reference evidence="2 3" key="1">
    <citation type="journal article" date="2014" name="Genome Announc.">
        <title>Draft Genome Sequence of the Algicidal Bacterium Mangrovimonas yunxiaonensis Strain LY01.</title>
        <authorList>
            <person name="Li Y."/>
            <person name="Zhu H."/>
            <person name="Li C."/>
            <person name="Zhang H."/>
            <person name="Chen Z."/>
            <person name="Zheng W."/>
            <person name="Xu H."/>
            <person name="Zheng T."/>
        </authorList>
    </citation>
    <scope>NUCLEOTIDE SEQUENCE [LARGE SCALE GENOMIC DNA]</scope>
    <source>
        <strain evidence="2 3">LY01</strain>
    </source>
</reference>
<feature type="transmembrane region" description="Helical" evidence="1">
    <location>
        <begin position="263"/>
        <end position="281"/>
    </location>
</feature>
<dbReference type="InterPro" id="IPR045625">
    <property type="entry name" value="DUF6427"/>
</dbReference>
<dbReference type="RefSeq" id="WP_036120112.1">
    <property type="nucleotide sequence ID" value="NZ_BMET01000001.1"/>
</dbReference>
<dbReference type="Pfam" id="PF19992">
    <property type="entry name" value="DUF6427"/>
    <property type="match status" value="1"/>
</dbReference>
<comment type="caution">
    <text evidence="2">The sequence shown here is derived from an EMBL/GenBank/DDBJ whole genome shotgun (WGS) entry which is preliminary data.</text>
</comment>
<feature type="transmembrane region" description="Helical" evidence="1">
    <location>
        <begin position="76"/>
        <end position="105"/>
    </location>
</feature>
<accession>A0A084TKJ1</accession>
<feature type="transmembrane region" description="Helical" evidence="1">
    <location>
        <begin position="160"/>
        <end position="182"/>
    </location>
</feature>
<keyword evidence="3" id="KW-1185">Reference proteome</keyword>
<keyword evidence="1" id="KW-0812">Transmembrane</keyword>
<evidence type="ECO:0000256" key="1">
    <source>
        <dbReference type="SAM" id="Phobius"/>
    </source>
</evidence>
<gene>
    <name evidence="2" type="ORF">IA57_05195</name>
</gene>
<proteinExistence type="predicted"/>
<sequence length="307" mass="35271">MISSFFSKAKPIHFLVVSLALLLAFVLAKVHLATMVLSPLSVLQQTGVFLVCLFSVFVFDFVTGKNNLTKKNSYRILFFTLFLIMIPQAFLRAEILMANLFILLAMRRIISMRSKKELKKKLFDAAFWISLATLLYFWACLFFILIFAALFVYRIADIKNWIIPFTSALCVTIIAVAFQLVVGENRMLFNWLDYGISFDFTNLNAKHIIISTTIILSYFVWSLFYYLKSLKAKAKSYKPAYVLVLIAVLIATIILVVSPEKTGAEFVFMFAPLAIIFTNYIETVSEKWFKEILIWILILTPFLSLIL</sequence>
<evidence type="ECO:0000313" key="3">
    <source>
        <dbReference type="Proteomes" id="UP000028521"/>
    </source>
</evidence>
<feature type="transmembrane region" description="Helical" evidence="1">
    <location>
        <begin position="288"/>
        <end position="306"/>
    </location>
</feature>
<feature type="transmembrane region" description="Helical" evidence="1">
    <location>
        <begin position="125"/>
        <end position="153"/>
    </location>
</feature>
<dbReference type="EMBL" id="JPFK01000005">
    <property type="protein sequence ID" value="KFB01227.1"/>
    <property type="molecule type" value="Genomic_DNA"/>
</dbReference>
<dbReference type="AlphaFoldDB" id="A0A084TKJ1"/>
<name>A0A084TKJ1_9FLAO</name>
<dbReference type="Proteomes" id="UP000028521">
    <property type="component" value="Unassembled WGS sequence"/>
</dbReference>
<feature type="transmembrane region" description="Helical" evidence="1">
    <location>
        <begin position="208"/>
        <end position="227"/>
    </location>
</feature>